<dbReference type="EMBL" id="PGCJ01001250">
    <property type="protein sequence ID" value="PLW07161.1"/>
    <property type="molecule type" value="Genomic_DNA"/>
</dbReference>
<protein>
    <submittedName>
        <fullName evidence="4">Uncharacterized protein</fullName>
    </submittedName>
</protein>
<feature type="transmembrane region" description="Helical" evidence="2">
    <location>
        <begin position="361"/>
        <end position="380"/>
    </location>
</feature>
<proteinExistence type="predicted"/>
<feature type="compositionally biased region" description="Basic and acidic residues" evidence="1">
    <location>
        <begin position="686"/>
        <end position="703"/>
    </location>
</feature>
<evidence type="ECO:0000313" key="6">
    <source>
        <dbReference type="Proteomes" id="UP000235392"/>
    </source>
</evidence>
<dbReference type="PANTHER" id="PTHR34391">
    <property type="entry name" value="UPF0658 GOLGI APPARATUS MEMBRANE PROTEIN C1952.10C-RELATED"/>
    <property type="match status" value="1"/>
</dbReference>
<sequence>MLKESRNSLSIFLRPKSVIYKLFSHRYLLVIVIVATSQLILQLWLEGRSLVVHRQGLDLLFEIMQTRNPPPPSSEPPSNTVAYESQPTRRSLPNTALQSQNLTSEPPKQVFFPTGGTLVRRDGDKNANPLAPPPASSSLRPSPAPQSPLPAAAAISSAPSKSSSLSGGSQLLAQPPPAARPSPSPTPSPVPAPLPPKTNSGAPQAKPSPTPNLGTPPSVPPPTPPTNTPQPPPEADPTGRDIKKVKAEEEVNKKRKAPTKSSLRPLTDLEKDPSAASILDEVNRQNGDPNTPQTTDVAAPGAAIFVLDGNLINLSAKCVTALKQPMQYISRDHRTDIVRMVFQIWLWGLTIWGLLLESIPHLAAVVISQFISLAFVALALRKSLTLKDVFINAVSNECDGVNVLPDFWEVLIKLDIVAVVFAALTSLAFIFLGFKLYSVLDWRTFKKLGASQTVRIAHTVSLIFAAILQLNAYFVTAFLALWLDEVVTFKWAAGSKSFHRTASFKAFLGIFLVLSIPWLVVGNTSLKNEHMIGIISFLLFDIILLIFTTYLLCEHFYQDRAKTWVFLNFTGIMACILMFSSLIIAVACLVVFDKGLLFRVNRDSNAPSNSLSKPDLSTDEIGFPDSYVTPYNHQANSQTFSGRRNSGIGFILSGSQFNHNLPPPIGFNPNTTAEFEDSASWIAGDERTWTKAADGRPKHHSESSDYSNSSGQLSYATTTYTQSTSSLQRRDYNP</sequence>
<feature type="compositionally biased region" description="Low complexity" evidence="1">
    <location>
        <begin position="704"/>
        <end position="727"/>
    </location>
</feature>
<keyword evidence="2" id="KW-1133">Transmembrane helix</keyword>
<feature type="compositionally biased region" description="Basic and acidic residues" evidence="1">
    <location>
        <begin position="237"/>
        <end position="252"/>
    </location>
</feature>
<feature type="transmembrane region" description="Helical" evidence="2">
    <location>
        <begin position="416"/>
        <end position="440"/>
    </location>
</feature>
<feature type="region of interest" description="Disordered" evidence="1">
    <location>
        <begin position="686"/>
        <end position="734"/>
    </location>
</feature>
<feature type="transmembrane region" description="Helical" evidence="2">
    <location>
        <begin position="504"/>
        <end position="520"/>
    </location>
</feature>
<reference evidence="5 6" key="1">
    <citation type="submission" date="2017-11" db="EMBL/GenBank/DDBJ databases">
        <title>De novo assembly and phasing of dikaryotic genomes from two isolates of Puccinia coronata f. sp. avenae, the causal agent of oat crown rust.</title>
        <authorList>
            <person name="Miller M.E."/>
            <person name="Zhang Y."/>
            <person name="Omidvar V."/>
            <person name="Sperschneider J."/>
            <person name="Schwessinger B."/>
            <person name="Raley C."/>
            <person name="Palmer J.M."/>
            <person name="Garnica D."/>
            <person name="Upadhyaya N."/>
            <person name="Rathjen J."/>
            <person name="Taylor J.M."/>
            <person name="Park R.F."/>
            <person name="Dodds P.N."/>
            <person name="Hirsch C.D."/>
            <person name="Kianian S.F."/>
            <person name="Figueroa M."/>
        </authorList>
    </citation>
    <scope>NUCLEOTIDE SEQUENCE [LARGE SCALE GENOMIC DNA]</scope>
    <source>
        <strain evidence="3">12NC29</strain>
        <strain evidence="4">12SD80</strain>
    </source>
</reference>
<dbReference type="STRING" id="200324.A0A2N5VGR0"/>
<keyword evidence="5" id="KW-1185">Reference proteome</keyword>
<organism evidence="4 6">
    <name type="scientific">Puccinia coronata f. sp. avenae</name>
    <dbReference type="NCBI Taxonomy" id="200324"/>
    <lineage>
        <taxon>Eukaryota</taxon>
        <taxon>Fungi</taxon>
        <taxon>Dikarya</taxon>
        <taxon>Basidiomycota</taxon>
        <taxon>Pucciniomycotina</taxon>
        <taxon>Pucciniomycetes</taxon>
        <taxon>Pucciniales</taxon>
        <taxon>Pucciniaceae</taxon>
        <taxon>Puccinia</taxon>
    </lineage>
</organism>
<feature type="compositionally biased region" description="Low complexity" evidence="1">
    <location>
        <begin position="149"/>
        <end position="173"/>
    </location>
</feature>
<feature type="transmembrane region" description="Helical" evidence="2">
    <location>
        <begin position="337"/>
        <end position="355"/>
    </location>
</feature>
<dbReference type="EMBL" id="PGCI01000018">
    <property type="protein sequence ID" value="PLW49193.1"/>
    <property type="molecule type" value="Genomic_DNA"/>
</dbReference>
<evidence type="ECO:0000313" key="3">
    <source>
        <dbReference type="EMBL" id="PLW07161.1"/>
    </source>
</evidence>
<feature type="compositionally biased region" description="Polar residues" evidence="1">
    <location>
        <begin position="79"/>
        <end position="106"/>
    </location>
</feature>
<feature type="transmembrane region" description="Helical" evidence="2">
    <location>
        <begin position="27"/>
        <end position="45"/>
    </location>
</feature>
<feature type="transmembrane region" description="Helical" evidence="2">
    <location>
        <begin position="460"/>
        <end position="483"/>
    </location>
</feature>
<evidence type="ECO:0000256" key="1">
    <source>
        <dbReference type="SAM" id="MobiDB-lite"/>
    </source>
</evidence>
<feature type="transmembrane region" description="Helical" evidence="2">
    <location>
        <begin position="532"/>
        <end position="553"/>
    </location>
</feature>
<feature type="compositionally biased region" description="Pro residues" evidence="1">
    <location>
        <begin position="174"/>
        <end position="196"/>
    </location>
</feature>
<comment type="caution">
    <text evidence="4">The sequence shown here is derived from an EMBL/GenBank/DDBJ whole genome shotgun (WGS) entry which is preliminary data.</text>
</comment>
<dbReference type="InterPro" id="IPR040410">
    <property type="entry name" value="UPF0658_Golgi"/>
</dbReference>
<keyword evidence="2" id="KW-0812">Transmembrane</keyword>
<dbReference type="Proteomes" id="UP000235388">
    <property type="component" value="Unassembled WGS sequence"/>
</dbReference>
<dbReference type="Proteomes" id="UP000235392">
    <property type="component" value="Unassembled WGS sequence"/>
</dbReference>
<feature type="compositionally biased region" description="Pro residues" evidence="1">
    <location>
        <begin position="217"/>
        <end position="235"/>
    </location>
</feature>
<evidence type="ECO:0000256" key="2">
    <source>
        <dbReference type="SAM" id="Phobius"/>
    </source>
</evidence>
<feature type="transmembrane region" description="Helical" evidence="2">
    <location>
        <begin position="565"/>
        <end position="592"/>
    </location>
</feature>
<evidence type="ECO:0000313" key="5">
    <source>
        <dbReference type="Proteomes" id="UP000235388"/>
    </source>
</evidence>
<accession>A0A2N5VGR0</accession>
<dbReference type="PANTHER" id="PTHR34391:SF2">
    <property type="entry name" value="TRP C-TERMINAL DOMAIN-CONTAINING PROTEIN"/>
    <property type="match status" value="1"/>
</dbReference>
<dbReference type="OrthoDB" id="2505652at2759"/>
<keyword evidence="2" id="KW-0472">Membrane</keyword>
<dbReference type="GO" id="GO:0005794">
    <property type="term" value="C:Golgi apparatus"/>
    <property type="evidence" value="ECO:0007669"/>
    <property type="project" value="TreeGrafter"/>
</dbReference>
<dbReference type="AlphaFoldDB" id="A0A2N5VGR0"/>
<dbReference type="PRINTS" id="PR01217">
    <property type="entry name" value="PRICHEXTENSN"/>
</dbReference>
<evidence type="ECO:0000313" key="4">
    <source>
        <dbReference type="EMBL" id="PLW49193.1"/>
    </source>
</evidence>
<gene>
    <name evidence="3" type="ORF">PCANC_25574</name>
    <name evidence="4" type="ORF">PCASD_03014</name>
</gene>
<feature type="region of interest" description="Disordered" evidence="1">
    <location>
        <begin position="67"/>
        <end position="273"/>
    </location>
</feature>
<name>A0A2N5VGR0_9BASI</name>